<comment type="similarity">
    <text evidence="1">Belongs to the SorC transcriptional regulatory family.</text>
</comment>
<evidence type="ECO:0000259" key="5">
    <source>
        <dbReference type="Pfam" id="PF04198"/>
    </source>
</evidence>
<organism evidence="6 7">
    <name type="scientific">Paratissierella segnis</name>
    <dbReference type="NCBI Taxonomy" id="2763679"/>
    <lineage>
        <taxon>Bacteria</taxon>
        <taxon>Bacillati</taxon>
        <taxon>Bacillota</taxon>
        <taxon>Tissierellia</taxon>
        <taxon>Tissierellales</taxon>
        <taxon>Tissierellaceae</taxon>
        <taxon>Paratissierella</taxon>
    </lineage>
</organism>
<dbReference type="SUPFAM" id="SSF100950">
    <property type="entry name" value="NagB/RpiA/CoA transferase-like"/>
    <property type="match status" value="1"/>
</dbReference>
<name>A0A926EWT8_9FIRM</name>
<evidence type="ECO:0000256" key="4">
    <source>
        <dbReference type="ARBA" id="ARBA00023163"/>
    </source>
</evidence>
<evidence type="ECO:0000313" key="7">
    <source>
        <dbReference type="Proteomes" id="UP000601171"/>
    </source>
</evidence>
<dbReference type="InterPro" id="IPR051054">
    <property type="entry name" value="SorC_transcr_regulators"/>
</dbReference>
<dbReference type="RefSeq" id="WP_262429448.1">
    <property type="nucleotide sequence ID" value="NZ_JACRTG010000018.1"/>
</dbReference>
<evidence type="ECO:0000256" key="2">
    <source>
        <dbReference type="ARBA" id="ARBA00023015"/>
    </source>
</evidence>
<dbReference type="InterPro" id="IPR037171">
    <property type="entry name" value="NagB/RpiA_transferase-like"/>
</dbReference>
<evidence type="ECO:0000256" key="3">
    <source>
        <dbReference type="ARBA" id="ARBA00023125"/>
    </source>
</evidence>
<dbReference type="PANTHER" id="PTHR34294">
    <property type="entry name" value="TRANSCRIPTIONAL REGULATOR-RELATED"/>
    <property type="match status" value="1"/>
</dbReference>
<keyword evidence="4" id="KW-0804">Transcription</keyword>
<keyword evidence="3" id="KW-0238">DNA-binding</keyword>
<keyword evidence="2" id="KW-0805">Transcription regulation</keyword>
<dbReference type="EMBL" id="JACRTG010000018">
    <property type="protein sequence ID" value="MBC8587992.1"/>
    <property type="molecule type" value="Genomic_DNA"/>
</dbReference>
<dbReference type="GO" id="GO:0030246">
    <property type="term" value="F:carbohydrate binding"/>
    <property type="evidence" value="ECO:0007669"/>
    <property type="project" value="InterPro"/>
</dbReference>
<dbReference type="Gene3D" id="3.40.50.1360">
    <property type="match status" value="1"/>
</dbReference>
<reference evidence="6" key="1">
    <citation type="submission" date="2020-08" db="EMBL/GenBank/DDBJ databases">
        <title>Genome public.</title>
        <authorList>
            <person name="Liu C."/>
            <person name="Sun Q."/>
        </authorList>
    </citation>
    <scope>NUCLEOTIDE SEQUENCE</scope>
    <source>
        <strain evidence="6">BX21</strain>
    </source>
</reference>
<sequence>MLVDGRKRRLAEISYKYYIDNMSQNEIAKEYSISRSMVSTLLTEARESGIIKFIIEDADLYCFDLQKKLEEIFGIRKAIIVPKLSSNEDNLIYQLADGCIDYLYQIVEDNMTIAISWGRTLQAIANRIRTTGKQDLLITPMVGGIGNEMTKYHSNLVCELMAKNLGGNSYGLYAPVFVSTKEIKDIIFQDKGIRTVMETSKKADIAIVSIGNILSSVMRQIDILEEKEVKELLSKGAIGDMNTSFFDKDGNIVPTKLYERTISLTMDELNNIPTVVAVAGGEGKIEAIHGALKGKLMDVIVLDEGTAREILSNY</sequence>
<dbReference type="InterPro" id="IPR007324">
    <property type="entry name" value="Sugar-bd_dom_put"/>
</dbReference>
<feature type="domain" description="Sugar-binding" evidence="5">
    <location>
        <begin position="62"/>
        <end position="312"/>
    </location>
</feature>
<protein>
    <submittedName>
        <fullName evidence="6">Sugar-binding transcriptional regulator</fullName>
    </submittedName>
</protein>
<keyword evidence="7" id="KW-1185">Reference proteome</keyword>
<proteinExistence type="inferred from homology"/>
<dbReference type="AlphaFoldDB" id="A0A926EWT8"/>
<dbReference type="SUPFAM" id="SSF88659">
    <property type="entry name" value="Sigma3 and sigma4 domains of RNA polymerase sigma factors"/>
    <property type="match status" value="1"/>
</dbReference>
<comment type="caution">
    <text evidence="6">The sequence shown here is derived from an EMBL/GenBank/DDBJ whole genome shotgun (WGS) entry which is preliminary data.</text>
</comment>
<evidence type="ECO:0000313" key="6">
    <source>
        <dbReference type="EMBL" id="MBC8587992.1"/>
    </source>
</evidence>
<dbReference type="GO" id="GO:0003677">
    <property type="term" value="F:DNA binding"/>
    <property type="evidence" value="ECO:0007669"/>
    <property type="project" value="UniProtKB-KW"/>
</dbReference>
<evidence type="ECO:0000256" key="1">
    <source>
        <dbReference type="ARBA" id="ARBA00010466"/>
    </source>
</evidence>
<accession>A0A926EWT8</accession>
<dbReference type="Pfam" id="PF04198">
    <property type="entry name" value="Sugar-bind"/>
    <property type="match status" value="1"/>
</dbReference>
<dbReference type="Proteomes" id="UP000601171">
    <property type="component" value="Unassembled WGS sequence"/>
</dbReference>
<gene>
    <name evidence="6" type="ORF">H8707_07050</name>
</gene>
<dbReference type="InterPro" id="IPR013324">
    <property type="entry name" value="RNA_pol_sigma_r3/r4-like"/>
</dbReference>
<dbReference type="Gene3D" id="1.10.10.60">
    <property type="entry name" value="Homeodomain-like"/>
    <property type="match status" value="1"/>
</dbReference>